<protein>
    <submittedName>
        <fullName evidence="3">NAD-dependent epimerase/dehydratase family protein</fullName>
    </submittedName>
</protein>
<evidence type="ECO:0000313" key="4">
    <source>
        <dbReference type="Proteomes" id="UP000264589"/>
    </source>
</evidence>
<dbReference type="AlphaFoldDB" id="A0A371R7T8"/>
<organism evidence="3 4">
    <name type="scientific">Parvularcula marina</name>
    <dbReference type="NCBI Taxonomy" id="2292771"/>
    <lineage>
        <taxon>Bacteria</taxon>
        <taxon>Pseudomonadati</taxon>
        <taxon>Pseudomonadota</taxon>
        <taxon>Alphaproteobacteria</taxon>
        <taxon>Parvularculales</taxon>
        <taxon>Parvularculaceae</taxon>
        <taxon>Parvularcula</taxon>
    </lineage>
</organism>
<feature type="transmembrane region" description="Helical" evidence="1">
    <location>
        <begin position="355"/>
        <end position="373"/>
    </location>
</feature>
<gene>
    <name evidence="3" type="ORF">DX908_14615</name>
</gene>
<dbReference type="RefSeq" id="WP_116393229.1">
    <property type="nucleotide sequence ID" value="NZ_QUQO01000002.1"/>
</dbReference>
<keyword evidence="1" id="KW-0472">Membrane</keyword>
<dbReference type="Proteomes" id="UP000264589">
    <property type="component" value="Unassembled WGS sequence"/>
</dbReference>
<dbReference type="InParanoid" id="A0A371R7T8"/>
<evidence type="ECO:0000256" key="1">
    <source>
        <dbReference type="SAM" id="Phobius"/>
    </source>
</evidence>
<dbReference type="PANTHER" id="PTHR12126:SF11">
    <property type="entry name" value="NADH DEHYDROGENASE [UBIQUINONE] 1 ALPHA SUBCOMPLEX SUBUNIT 9, MITOCHONDRIAL"/>
    <property type="match status" value="1"/>
</dbReference>
<dbReference type="GO" id="GO:0044877">
    <property type="term" value="F:protein-containing complex binding"/>
    <property type="evidence" value="ECO:0007669"/>
    <property type="project" value="TreeGrafter"/>
</dbReference>
<sequence>MRVLVLGGYGLIGSSVTRRLLAAGHEVTGLGRDPGFGRRLIPEAAWFGADLRRMTASENWRDILSGVEAVVNAAGALQTGGQDDVSLVQEAAITAIIEACAEAGVSRFVQISAPGVSEKAETAFYRSKAGADAALKSSALEWTILKPGLVLSPQAYGGTSLLRMLAAFPWVQPIALDKSPVQTVHVNHVADAVLLAVEGGAVRIEADLVEEESHSLEDVVLAFRSWLGFSPPRAVIRVPRWLGGGVAKMADVAGHLGWRSPLRTTAMKVLDEGVRGDPAIWRAHTGREMSSLDASLRQLPSTIQERFYARMILLFPVLLLTFSVFWMVSGVIGLVRLEAASAVLAGAFPPALAKASVIGGGFADIAIGVSALFRRTVRGAAVAAIMLSLGYLAAATLFVPELWGDPMGPLVKIFPSLALALTVFVLTEKR</sequence>
<dbReference type="SUPFAM" id="SSF51735">
    <property type="entry name" value="NAD(P)-binding Rossmann-fold domains"/>
    <property type="match status" value="1"/>
</dbReference>
<keyword evidence="4" id="KW-1185">Reference proteome</keyword>
<dbReference type="Gene3D" id="3.40.50.720">
    <property type="entry name" value="NAD(P)-binding Rossmann-like Domain"/>
    <property type="match status" value="1"/>
</dbReference>
<accession>A0A371R7T8</accession>
<dbReference type="PANTHER" id="PTHR12126">
    <property type="entry name" value="NADH-UBIQUINONE OXIDOREDUCTASE 39 KDA SUBUNIT-RELATED"/>
    <property type="match status" value="1"/>
</dbReference>
<feature type="transmembrane region" description="Helical" evidence="1">
    <location>
        <begin position="380"/>
        <end position="398"/>
    </location>
</feature>
<dbReference type="InterPro" id="IPR025695">
    <property type="entry name" value="DoxX-like"/>
</dbReference>
<feature type="transmembrane region" description="Helical" evidence="1">
    <location>
        <begin position="307"/>
        <end position="335"/>
    </location>
</feature>
<proteinExistence type="predicted"/>
<feature type="domain" description="NAD(P)-binding" evidence="2">
    <location>
        <begin position="7"/>
        <end position="153"/>
    </location>
</feature>
<dbReference type="EMBL" id="QUQO01000002">
    <property type="protein sequence ID" value="RFB01513.1"/>
    <property type="molecule type" value="Genomic_DNA"/>
</dbReference>
<dbReference type="Pfam" id="PF13460">
    <property type="entry name" value="NAD_binding_10"/>
    <property type="match status" value="1"/>
</dbReference>
<reference evidence="3 4" key="1">
    <citation type="submission" date="2018-08" db="EMBL/GenBank/DDBJ databases">
        <title>Parvularcula sp. SM1705, isolated from surface water of the South Sea China.</title>
        <authorList>
            <person name="Sun L."/>
        </authorList>
    </citation>
    <scope>NUCLEOTIDE SEQUENCE [LARGE SCALE GENOMIC DNA]</scope>
    <source>
        <strain evidence="3 4">SM1705</strain>
    </source>
</reference>
<comment type="caution">
    <text evidence="3">The sequence shown here is derived from an EMBL/GenBank/DDBJ whole genome shotgun (WGS) entry which is preliminary data.</text>
</comment>
<feature type="transmembrane region" description="Helical" evidence="1">
    <location>
        <begin position="410"/>
        <end position="427"/>
    </location>
</feature>
<name>A0A371R7T8_9PROT</name>
<dbReference type="Pfam" id="PF13781">
    <property type="entry name" value="DoxX_3"/>
    <property type="match status" value="1"/>
</dbReference>
<keyword evidence="1" id="KW-1133">Transmembrane helix</keyword>
<evidence type="ECO:0000313" key="3">
    <source>
        <dbReference type="EMBL" id="RFB01513.1"/>
    </source>
</evidence>
<dbReference type="InterPro" id="IPR036291">
    <property type="entry name" value="NAD(P)-bd_dom_sf"/>
</dbReference>
<dbReference type="InterPro" id="IPR016040">
    <property type="entry name" value="NAD(P)-bd_dom"/>
</dbReference>
<dbReference type="InterPro" id="IPR051207">
    <property type="entry name" value="ComplexI_NDUFA9_subunit"/>
</dbReference>
<dbReference type="OrthoDB" id="5377001at2"/>
<evidence type="ECO:0000259" key="2">
    <source>
        <dbReference type="Pfam" id="PF13460"/>
    </source>
</evidence>
<keyword evidence="1" id="KW-0812">Transmembrane</keyword>